<dbReference type="PROSITE" id="PS50977">
    <property type="entry name" value="HTH_TETR_2"/>
    <property type="match status" value="1"/>
</dbReference>
<dbReference type="PRINTS" id="PR00455">
    <property type="entry name" value="HTHTETR"/>
</dbReference>
<proteinExistence type="predicted"/>
<feature type="compositionally biased region" description="Basic and acidic residues" evidence="5">
    <location>
        <begin position="22"/>
        <end position="36"/>
    </location>
</feature>
<dbReference type="Pfam" id="PF00440">
    <property type="entry name" value="TetR_N"/>
    <property type="match status" value="1"/>
</dbReference>
<feature type="DNA-binding region" description="H-T-H motif" evidence="4">
    <location>
        <begin position="57"/>
        <end position="76"/>
    </location>
</feature>
<evidence type="ECO:0000259" key="6">
    <source>
        <dbReference type="PROSITE" id="PS50977"/>
    </source>
</evidence>
<evidence type="ECO:0000256" key="4">
    <source>
        <dbReference type="PROSITE-ProRule" id="PRU00335"/>
    </source>
</evidence>
<dbReference type="InterPro" id="IPR009057">
    <property type="entry name" value="Homeodomain-like_sf"/>
</dbReference>
<dbReference type="SUPFAM" id="SSF48498">
    <property type="entry name" value="Tetracyclin repressor-like, C-terminal domain"/>
    <property type="match status" value="1"/>
</dbReference>
<comment type="caution">
    <text evidence="7">The sequence shown here is derived from an EMBL/GenBank/DDBJ whole genome shotgun (WGS) entry which is preliminary data.</text>
</comment>
<feature type="compositionally biased region" description="Low complexity" evidence="5">
    <location>
        <begin position="108"/>
        <end position="118"/>
    </location>
</feature>
<evidence type="ECO:0000256" key="1">
    <source>
        <dbReference type="ARBA" id="ARBA00023015"/>
    </source>
</evidence>
<dbReference type="EMBL" id="BMDG01000006">
    <property type="protein sequence ID" value="GGI08285.1"/>
    <property type="molecule type" value="Genomic_DNA"/>
</dbReference>
<dbReference type="SUPFAM" id="SSF46689">
    <property type="entry name" value="Homeodomain-like"/>
    <property type="match status" value="1"/>
</dbReference>
<dbReference type="InterPro" id="IPR001647">
    <property type="entry name" value="HTH_TetR"/>
</dbReference>
<dbReference type="PANTHER" id="PTHR30055:SF234">
    <property type="entry name" value="HTH-TYPE TRANSCRIPTIONAL REGULATOR BETI"/>
    <property type="match status" value="1"/>
</dbReference>
<dbReference type="InterPro" id="IPR050109">
    <property type="entry name" value="HTH-type_TetR-like_transc_reg"/>
</dbReference>
<keyword evidence="2 4" id="KW-0238">DNA-binding</keyword>
<dbReference type="Gene3D" id="1.10.357.10">
    <property type="entry name" value="Tetracycline Repressor, domain 2"/>
    <property type="match status" value="1"/>
</dbReference>
<sequence>MLVPIQASTRPHYREAMPATDEPDRPLPGRQREARANDTAVLTAAREVFSARGTEASMADVARHAGVGVGSVYRRYPTKEALVEALHVHAVREAARLAAEVADAVEGAAGAPTAPVPGSRREDGPAPEDGPALEDRGGVTAFLERQITGATGPLLRPPGLRGPLPPDLAAASAELGAELERIVARDRAAGLLPEGFTSADVMQLLQHLRPALPFGRDRADALHLRYLALVARGLHEQARAGQPLPDGPRWDEWVGAWHD</sequence>
<gene>
    <name evidence="7" type="ORF">GCM10007368_20400</name>
</gene>
<accession>A0ABQ2B9A7</accession>
<keyword evidence="8" id="KW-1185">Reference proteome</keyword>
<evidence type="ECO:0000256" key="5">
    <source>
        <dbReference type="SAM" id="MobiDB-lite"/>
    </source>
</evidence>
<evidence type="ECO:0000313" key="7">
    <source>
        <dbReference type="EMBL" id="GGI08285.1"/>
    </source>
</evidence>
<keyword evidence="1" id="KW-0805">Transcription regulation</keyword>
<feature type="region of interest" description="Disordered" evidence="5">
    <location>
        <begin position="108"/>
        <end position="135"/>
    </location>
</feature>
<evidence type="ECO:0000256" key="2">
    <source>
        <dbReference type="ARBA" id="ARBA00023125"/>
    </source>
</evidence>
<evidence type="ECO:0000256" key="3">
    <source>
        <dbReference type="ARBA" id="ARBA00023163"/>
    </source>
</evidence>
<protein>
    <recommendedName>
        <fullName evidence="6">HTH tetR-type domain-containing protein</fullName>
    </recommendedName>
</protein>
<feature type="region of interest" description="Disordered" evidence="5">
    <location>
        <begin position="1"/>
        <end position="38"/>
    </location>
</feature>
<name>A0ABQ2B9A7_9MICO</name>
<dbReference type="Proteomes" id="UP000632535">
    <property type="component" value="Unassembled WGS sequence"/>
</dbReference>
<keyword evidence="3" id="KW-0804">Transcription</keyword>
<dbReference type="InterPro" id="IPR036271">
    <property type="entry name" value="Tet_transcr_reg_TetR-rel_C_sf"/>
</dbReference>
<reference evidence="8" key="1">
    <citation type="journal article" date="2019" name="Int. J. Syst. Evol. Microbiol.">
        <title>The Global Catalogue of Microorganisms (GCM) 10K type strain sequencing project: providing services to taxonomists for standard genome sequencing and annotation.</title>
        <authorList>
            <consortium name="The Broad Institute Genomics Platform"/>
            <consortium name="The Broad Institute Genome Sequencing Center for Infectious Disease"/>
            <person name="Wu L."/>
            <person name="Ma J."/>
        </authorList>
    </citation>
    <scope>NUCLEOTIDE SEQUENCE [LARGE SCALE GENOMIC DNA]</scope>
    <source>
        <strain evidence="8">CCM 8653</strain>
    </source>
</reference>
<evidence type="ECO:0000313" key="8">
    <source>
        <dbReference type="Proteomes" id="UP000632535"/>
    </source>
</evidence>
<feature type="domain" description="HTH tetR-type" evidence="6">
    <location>
        <begin position="35"/>
        <end position="94"/>
    </location>
</feature>
<dbReference type="PANTHER" id="PTHR30055">
    <property type="entry name" value="HTH-TYPE TRANSCRIPTIONAL REGULATOR RUTR"/>
    <property type="match status" value="1"/>
</dbReference>
<organism evidence="7 8">
    <name type="scientific">Isoptericola cucumis</name>
    <dbReference type="NCBI Taxonomy" id="1776856"/>
    <lineage>
        <taxon>Bacteria</taxon>
        <taxon>Bacillati</taxon>
        <taxon>Actinomycetota</taxon>
        <taxon>Actinomycetes</taxon>
        <taxon>Micrococcales</taxon>
        <taxon>Promicromonosporaceae</taxon>
        <taxon>Isoptericola</taxon>
    </lineage>
</organism>